<evidence type="ECO:0000259" key="1">
    <source>
        <dbReference type="Pfam" id="PF25545"/>
    </source>
</evidence>
<dbReference type="InterPro" id="IPR057684">
    <property type="entry name" value="DUF7924"/>
</dbReference>
<accession>A0A1B7NK68</accession>
<name>A0A1B7NK68_9EURO</name>
<dbReference type="OrthoDB" id="4336499at2759"/>
<proteinExistence type="predicted"/>
<gene>
    <name evidence="2" type="ORF">ACJ72_08476</name>
</gene>
<protein>
    <recommendedName>
        <fullName evidence="1">DUF7924 domain-containing protein</fullName>
    </recommendedName>
</protein>
<sequence>MQNRNEIMIIQDITQLTVPSAENLVIYSDEHLKILIESVSEGWDNAIPVTKPHPQSDYSVGFRREAFTDGQLQRLQPFVSDLINTFYFMMTFYMYFPFLTCEVKCGAAALDIADRQNAHSTTITVRATVELFKLIVVEKDAHQTRKNDGKRGYRDEKRVNM</sequence>
<reference evidence="2 3" key="1">
    <citation type="submission" date="2015-07" db="EMBL/GenBank/DDBJ databases">
        <title>Emmonsia species relationships and genome sequence.</title>
        <authorList>
            <person name="Cuomo C.A."/>
            <person name="Schwartz I.S."/>
            <person name="Kenyon C."/>
            <person name="de Hoog G.S."/>
            <person name="Govender N.P."/>
            <person name="Botha A."/>
            <person name="Moreno L."/>
            <person name="de Vries M."/>
            <person name="Munoz J.F."/>
            <person name="Stielow J.B."/>
        </authorList>
    </citation>
    <scope>NUCLEOTIDE SEQUENCE [LARGE SCALE GENOMIC DNA]</scope>
    <source>
        <strain evidence="2 3">CBS 136260</strain>
    </source>
</reference>
<evidence type="ECO:0000313" key="2">
    <source>
        <dbReference type="EMBL" id="OAX77229.1"/>
    </source>
</evidence>
<dbReference type="EMBL" id="LGUA01003007">
    <property type="protein sequence ID" value="OAX77229.1"/>
    <property type="molecule type" value="Genomic_DNA"/>
</dbReference>
<dbReference type="STRING" id="1658172.A0A1B7NK68"/>
<evidence type="ECO:0000313" key="3">
    <source>
        <dbReference type="Proteomes" id="UP000091918"/>
    </source>
</evidence>
<dbReference type="Pfam" id="PF25545">
    <property type="entry name" value="DUF7924"/>
    <property type="match status" value="1"/>
</dbReference>
<keyword evidence="3" id="KW-1185">Reference proteome</keyword>
<dbReference type="PANTHER" id="PTHR42470">
    <property type="entry name" value="VAST DOMAIN-CONTAINING PROTEIN"/>
    <property type="match status" value="1"/>
</dbReference>
<organism evidence="2 3">
    <name type="scientific">Emergomyces africanus</name>
    <dbReference type="NCBI Taxonomy" id="1955775"/>
    <lineage>
        <taxon>Eukaryota</taxon>
        <taxon>Fungi</taxon>
        <taxon>Dikarya</taxon>
        <taxon>Ascomycota</taxon>
        <taxon>Pezizomycotina</taxon>
        <taxon>Eurotiomycetes</taxon>
        <taxon>Eurotiomycetidae</taxon>
        <taxon>Onygenales</taxon>
        <taxon>Ajellomycetaceae</taxon>
        <taxon>Emergomyces</taxon>
    </lineage>
</organism>
<feature type="domain" description="DUF7924" evidence="1">
    <location>
        <begin position="1"/>
        <end position="143"/>
    </location>
</feature>
<dbReference type="AlphaFoldDB" id="A0A1B7NK68"/>
<dbReference type="Proteomes" id="UP000091918">
    <property type="component" value="Unassembled WGS sequence"/>
</dbReference>
<dbReference type="PANTHER" id="PTHR42470:SF2">
    <property type="match status" value="1"/>
</dbReference>
<comment type="caution">
    <text evidence="2">The sequence shown here is derived from an EMBL/GenBank/DDBJ whole genome shotgun (WGS) entry which is preliminary data.</text>
</comment>